<evidence type="ECO:0000259" key="4">
    <source>
        <dbReference type="PROSITE" id="PS51063"/>
    </source>
</evidence>
<reference evidence="5" key="1">
    <citation type="submission" date="2019-08" db="EMBL/GenBank/DDBJ databases">
        <authorList>
            <person name="Kucharzyk K."/>
            <person name="Murdoch R.W."/>
            <person name="Higgins S."/>
            <person name="Loffler F."/>
        </authorList>
    </citation>
    <scope>NUCLEOTIDE SEQUENCE</scope>
</reference>
<dbReference type="InterPro" id="IPR036388">
    <property type="entry name" value="WH-like_DNA-bd_sf"/>
</dbReference>
<dbReference type="InterPro" id="IPR014710">
    <property type="entry name" value="RmlC-like_jellyroll"/>
</dbReference>
<evidence type="ECO:0000313" key="5">
    <source>
        <dbReference type="EMBL" id="MPM11281.1"/>
    </source>
</evidence>
<dbReference type="GO" id="GO:0006355">
    <property type="term" value="P:regulation of DNA-templated transcription"/>
    <property type="evidence" value="ECO:0007669"/>
    <property type="project" value="InterPro"/>
</dbReference>
<dbReference type="GO" id="GO:0003677">
    <property type="term" value="F:DNA binding"/>
    <property type="evidence" value="ECO:0007669"/>
    <property type="project" value="UniProtKB-KW"/>
</dbReference>
<dbReference type="SUPFAM" id="SSF46785">
    <property type="entry name" value="Winged helix' DNA-binding domain"/>
    <property type="match status" value="1"/>
</dbReference>
<dbReference type="InterPro" id="IPR012318">
    <property type="entry name" value="HTH_CRP"/>
</dbReference>
<dbReference type="InterPro" id="IPR036390">
    <property type="entry name" value="WH_DNA-bd_sf"/>
</dbReference>
<keyword evidence="3" id="KW-0804">Transcription</keyword>
<comment type="caution">
    <text evidence="5">The sequence shown here is derived from an EMBL/GenBank/DDBJ whole genome shotgun (WGS) entry which is preliminary data.</text>
</comment>
<dbReference type="SMART" id="SM00419">
    <property type="entry name" value="HTH_CRP"/>
    <property type="match status" value="1"/>
</dbReference>
<sequence length="224" mass="25800">MLGRDELEYIKSHLDFWDKLSEEEIDLLERNITKVSYSKGLNLNSTNSECLGVLLIKSGALRVYILSEDGREITLYRLSPNDVCVLSASCIIKSITFDVHIDAEIDTDAYLINIAAFSKLSTENVYVENFTYKKTIERFSNIMQAMEQILFMRFDKRLAIFLLDEITKTNSQELHITQEQIAKYIGSAREVVSRMLKIFQSEGILEQTRGAIRIINKEKLQNII</sequence>
<name>A0A644X639_9ZZZZ</name>
<dbReference type="Gene3D" id="2.60.120.10">
    <property type="entry name" value="Jelly Rolls"/>
    <property type="match status" value="1"/>
</dbReference>
<evidence type="ECO:0000256" key="3">
    <source>
        <dbReference type="ARBA" id="ARBA00023163"/>
    </source>
</evidence>
<dbReference type="InterPro" id="IPR018490">
    <property type="entry name" value="cNMP-bd_dom_sf"/>
</dbReference>
<evidence type="ECO:0000256" key="1">
    <source>
        <dbReference type="ARBA" id="ARBA00023015"/>
    </source>
</evidence>
<dbReference type="SUPFAM" id="SSF51206">
    <property type="entry name" value="cAMP-binding domain-like"/>
    <property type="match status" value="1"/>
</dbReference>
<organism evidence="5">
    <name type="scientific">bioreactor metagenome</name>
    <dbReference type="NCBI Taxonomy" id="1076179"/>
    <lineage>
        <taxon>unclassified sequences</taxon>
        <taxon>metagenomes</taxon>
        <taxon>ecological metagenomes</taxon>
    </lineage>
</organism>
<feature type="domain" description="HTH crp-type" evidence="4">
    <location>
        <begin position="152"/>
        <end position="218"/>
    </location>
</feature>
<accession>A0A644X639</accession>
<dbReference type="Gene3D" id="1.10.10.10">
    <property type="entry name" value="Winged helix-like DNA-binding domain superfamily/Winged helix DNA-binding domain"/>
    <property type="match status" value="1"/>
</dbReference>
<dbReference type="AlphaFoldDB" id="A0A644X639"/>
<evidence type="ECO:0000256" key="2">
    <source>
        <dbReference type="ARBA" id="ARBA00023125"/>
    </source>
</evidence>
<dbReference type="CDD" id="cd00092">
    <property type="entry name" value="HTH_CRP"/>
    <property type="match status" value="1"/>
</dbReference>
<keyword evidence="2" id="KW-0238">DNA-binding</keyword>
<dbReference type="PROSITE" id="PS51063">
    <property type="entry name" value="HTH_CRP_2"/>
    <property type="match status" value="1"/>
</dbReference>
<gene>
    <name evidence="5" type="ORF">SDC9_57622</name>
</gene>
<dbReference type="EMBL" id="VSSQ01001809">
    <property type="protein sequence ID" value="MPM11281.1"/>
    <property type="molecule type" value="Genomic_DNA"/>
</dbReference>
<proteinExistence type="predicted"/>
<dbReference type="PRINTS" id="PR00034">
    <property type="entry name" value="HTHCRP"/>
</dbReference>
<dbReference type="Pfam" id="PF13545">
    <property type="entry name" value="HTH_Crp_2"/>
    <property type="match status" value="1"/>
</dbReference>
<keyword evidence="1" id="KW-0805">Transcription regulation</keyword>
<protein>
    <recommendedName>
        <fullName evidence="4">HTH crp-type domain-containing protein</fullName>
    </recommendedName>
</protein>